<dbReference type="AlphaFoldDB" id="A0A949TZ67"/>
<dbReference type="EMBL" id="JAEEGC010000120">
    <property type="protein sequence ID" value="MBV7275348.1"/>
    <property type="molecule type" value="Genomic_DNA"/>
</dbReference>
<sequence>MFFRYWDPYQDMYRKEVVAYTSNIPIYVNGINVNKNPYPALNYRAYSDIPYYSYVPVAIFNRVGATVVYDSQANTIRVTTDYYSNKDIIKQQQIQIKALQERINKLASQMKLCSGYVQYQGIVEGFYKFSNSYWNLYSNVTPNLIVGNFYKVVSQDAGAGSLYMEILNDSNENVVFRTSNLYTPKGIIYVGKDENGLYVFTWEADNVTSKFKVIQPSNGGVSLDPNKIYVVQRNDDLAGYEGKAYNIVGTNIIIASVS</sequence>
<accession>A0A949TZ67</accession>
<comment type="caution">
    <text evidence="1">The sequence shown here is derived from an EMBL/GenBank/DDBJ whole genome shotgun (WGS) entry which is preliminary data.</text>
</comment>
<dbReference type="RefSeq" id="WP_218322401.1">
    <property type="nucleotide sequence ID" value="NZ_JAEEGC010000120.1"/>
</dbReference>
<evidence type="ECO:0000313" key="1">
    <source>
        <dbReference type="EMBL" id="MBV7275348.1"/>
    </source>
</evidence>
<protein>
    <submittedName>
        <fullName evidence="1">Uncharacterized protein</fullName>
    </submittedName>
</protein>
<gene>
    <name evidence="1" type="ORF">I6U48_20825</name>
</gene>
<name>A0A949TZ67_9CLOT</name>
<proteinExistence type="predicted"/>
<evidence type="ECO:0000313" key="2">
    <source>
        <dbReference type="Proteomes" id="UP000694308"/>
    </source>
</evidence>
<reference evidence="1" key="1">
    <citation type="submission" date="2020-12" db="EMBL/GenBank/DDBJ databases">
        <title>Clostridium thailandense sp. nov., a novel acetogenic bacterium isolated from peat land soil in Thailand.</title>
        <authorList>
            <person name="Chaikitkaew S."/>
            <person name="Birkeland N.K."/>
        </authorList>
    </citation>
    <scope>NUCLEOTIDE SEQUENCE</scope>
    <source>
        <strain evidence="1">PL3</strain>
    </source>
</reference>
<dbReference type="Proteomes" id="UP000694308">
    <property type="component" value="Unassembled WGS sequence"/>
</dbReference>
<keyword evidence="2" id="KW-1185">Reference proteome</keyword>
<organism evidence="1 2">
    <name type="scientific">Clostridium thailandense</name>
    <dbReference type="NCBI Taxonomy" id="2794346"/>
    <lineage>
        <taxon>Bacteria</taxon>
        <taxon>Bacillati</taxon>
        <taxon>Bacillota</taxon>
        <taxon>Clostridia</taxon>
        <taxon>Eubacteriales</taxon>
        <taxon>Clostridiaceae</taxon>
        <taxon>Clostridium</taxon>
    </lineage>
</organism>